<reference evidence="1 2" key="1">
    <citation type="submission" date="2016-03" db="EMBL/GenBank/DDBJ databases">
        <title>Comparative genomics of the ectomycorrhizal sister species Rhizopogon vinicolor and Rhizopogon vesiculosus (Basidiomycota: Boletales) reveals a divergence of the mating type B locus.</title>
        <authorList>
            <person name="Mujic A.B."/>
            <person name="Kuo A."/>
            <person name="Tritt A."/>
            <person name="Lipzen A."/>
            <person name="Chen C."/>
            <person name="Johnson J."/>
            <person name="Sharma A."/>
            <person name="Barry K."/>
            <person name="Grigoriev I.V."/>
            <person name="Spatafora J.W."/>
        </authorList>
    </citation>
    <scope>NUCLEOTIDE SEQUENCE [LARGE SCALE GENOMIC DNA]</scope>
    <source>
        <strain evidence="1 2">AM-OR11-056</strain>
    </source>
</reference>
<dbReference type="AlphaFoldDB" id="A0A1J8QEP0"/>
<gene>
    <name evidence="1" type="ORF">AZE42_07927</name>
</gene>
<proteinExistence type="predicted"/>
<sequence length="23" mass="2506">MALIFSQLAIPGLAMTRLFVILS</sequence>
<dbReference type="Proteomes" id="UP000183567">
    <property type="component" value="Unassembled WGS sequence"/>
</dbReference>
<organism evidence="1 2">
    <name type="scientific">Rhizopogon vesiculosus</name>
    <dbReference type="NCBI Taxonomy" id="180088"/>
    <lineage>
        <taxon>Eukaryota</taxon>
        <taxon>Fungi</taxon>
        <taxon>Dikarya</taxon>
        <taxon>Basidiomycota</taxon>
        <taxon>Agaricomycotina</taxon>
        <taxon>Agaricomycetes</taxon>
        <taxon>Agaricomycetidae</taxon>
        <taxon>Boletales</taxon>
        <taxon>Suillineae</taxon>
        <taxon>Rhizopogonaceae</taxon>
        <taxon>Rhizopogon</taxon>
    </lineage>
</organism>
<comment type="caution">
    <text evidence="1">The sequence shown here is derived from an EMBL/GenBank/DDBJ whole genome shotgun (WGS) entry which is preliminary data.</text>
</comment>
<name>A0A1J8QEP0_9AGAM</name>
<evidence type="ECO:0000313" key="1">
    <source>
        <dbReference type="EMBL" id="OJA11800.1"/>
    </source>
</evidence>
<accession>A0A1J8QEP0</accession>
<evidence type="ECO:0000313" key="2">
    <source>
        <dbReference type="Proteomes" id="UP000183567"/>
    </source>
</evidence>
<dbReference type="EMBL" id="LVVM01004929">
    <property type="protein sequence ID" value="OJA11800.1"/>
    <property type="molecule type" value="Genomic_DNA"/>
</dbReference>
<keyword evidence="2" id="KW-1185">Reference proteome</keyword>
<protein>
    <submittedName>
        <fullName evidence="1">Uncharacterized protein</fullName>
    </submittedName>
</protein>